<evidence type="ECO:0000256" key="6">
    <source>
        <dbReference type="ARBA" id="ARBA00043266"/>
    </source>
</evidence>
<dbReference type="AlphaFoldDB" id="A0A7K4KKJ0"/>
<evidence type="ECO:0000313" key="9">
    <source>
        <dbReference type="Proteomes" id="UP000545332"/>
    </source>
</evidence>
<feature type="non-terminal residue" evidence="8">
    <location>
        <position position="1"/>
    </location>
</feature>
<keyword evidence="2" id="KW-0391">Immunity</keyword>
<dbReference type="InterPro" id="IPR051006">
    <property type="entry name" value="TCR_variable_domain"/>
</dbReference>
<dbReference type="InterPro" id="IPR036179">
    <property type="entry name" value="Ig-like_dom_sf"/>
</dbReference>
<proteinExistence type="predicted"/>
<dbReference type="PROSITE" id="PS50835">
    <property type="entry name" value="IG_LIKE"/>
    <property type="match status" value="1"/>
</dbReference>
<feature type="non-terminal residue" evidence="8">
    <location>
        <position position="94"/>
    </location>
</feature>
<evidence type="ECO:0000256" key="4">
    <source>
        <dbReference type="ARBA" id="ARBA00023170"/>
    </source>
</evidence>
<keyword evidence="1" id="KW-0732">Signal</keyword>
<dbReference type="InterPro" id="IPR007110">
    <property type="entry name" value="Ig-like_dom"/>
</dbReference>
<dbReference type="GO" id="GO:0042605">
    <property type="term" value="F:peptide antigen binding"/>
    <property type="evidence" value="ECO:0007669"/>
    <property type="project" value="TreeGrafter"/>
</dbReference>
<evidence type="ECO:0000256" key="1">
    <source>
        <dbReference type="ARBA" id="ARBA00022729"/>
    </source>
</evidence>
<dbReference type="Pfam" id="PF07686">
    <property type="entry name" value="V-set"/>
    <property type="match status" value="1"/>
</dbReference>
<dbReference type="OrthoDB" id="8947657at2759"/>
<evidence type="ECO:0000256" key="2">
    <source>
        <dbReference type="ARBA" id="ARBA00022859"/>
    </source>
</evidence>
<gene>
    <name evidence="8" type="primary">Trav11_1</name>
    <name evidence="8" type="ORF">CRYSOU_R04320</name>
</gene>
<dbReference type="GO" id="GO:0042101">
    <property type="term" value="C:T cell receptor complex"/>
    <property type="evidence" value="ECO:0007669"/>
    <property type="project" value="UniProtKB-KW"/>
</dbReference>
<keyword evidence="3" id="KW-1064">Adaptive immunity</keyword>
<sequence length="94" mass="10663">MGQTTVTQKDGLVTVEERDTFQTTCTYQTSYFDALSWYQHKRSQAPQLILYQARDGPKESGRFTTLLNTTGKSSVLRLEEVQVSDTALYCCAVR</sequence>
<dbReference type="PANTHER" id="PTHR19343">
    <property type="entry name" value="T CELL RECEPTOR ALPHA VARIABLE 1-2"/>
    <property type="match status" value="1"/>
</dbReference>
<evidence type="ECO:0000259" key="7">
    <source>
        <dbReference type="PROSITE" id="PS50835"/>
    </source>
</evidence>
<organism evidence="8 9">
    <name type="scientific">Crypturellus soui</name>
    <dbReference type="NCBI Taxonomy" id="458187"/>
    <lineage>
        <taxon>Eukaryota</taxon>
        <taxon>Metazoa</taxon>
        <taxon>Chordata</taxon>
        <taxon>Craniata</taxon>
        <taxon>Vertebrata</taxon>
        <taxon>Euteleostomi</taxon>
        <taxon>Archelosauria</taxon>
        <taxon>Archosauria</taxon>
        <taxon>Dinosauria</taxon>
        <taxon>Saurischia</taxon>
        <taxon>Theropoda</taxon>
        <taxon>Coelurosauria</taxon>
        <taxon>Aves</taxon>
        <taxon>Palaeognathae</taxon>
        <taxon>Tinamiformes</taxon>
        <taxon>Tinamidae</taxon>
        <taxon>Crypturellus</taxon>
    </lineage>
</organism>
<dbReference type="EMBL" id="VWPX01013361">
    <property type="protein sequence ID" value="NWI16682.1"/>
    <property type="molecule type" value="Genomic_DNA"/>
</dbReference>
<dbReference type="SUPFAM" id="SSF48726">
    <property type="entry name" value="Immunoglobulin"/>
    <property type="match status" value="1"/>
</dbReference>
<keyword evidence="9" id="KW-1185">Reference proteome</keyword>
<keyword evidence="5" id="KW-0393">Immunoglobulin domain</keyword>
<keyword evidence="4" id="KW-0675">Receptor</keyword>
<comment type="caution">
    <text evidence="8">The sequence shown here is derived from an EMBL/GenBank/DDBJ whole genome shotgun (WGS) entry which is preliminary data.</text>
</comment>
<dbReference type="Gene3D" id="2.60.40.10">
    <property type="entry name" value="Immunoglobulins"/>
    <property type="match status" value="1"/>
</dbReference>
<protein>
    <submittedName>
        <fullName evidence="8">TVA11 protein</fullName>
    </submittedName>
</protein>
<keyword evidence="6" id="KW-1279">T cell receptor</keyword>
<reference evidence="8 9" key="1">
    <citation type="submission" date="2019-09" db="EMBL/GenBank/DDBJ databases">
        <title>Bird 10,000 Genomes (B10K) Project - Family phase.</title>
        <authorList>
            <person name="Zhang G."/>
        </authorList>
    </citation>
    <scope>NUCLEOTIDE SEQUENCE [LARGE SCALE GENOMIC DNA]</scope>
    <source>
        <strain evidence="8">B10K-MSB-42743</strain>
        <tissue evidence="8">Heart</tissue>
    </source>
</reference>
<evidence type="ECO:0000256" key="5">
    <source>
        <dbReference type="ARBA" id="ARBA00023319"/>
    </source>
</evidence>
<evidence type="ECO:0000256" key="3">
    <source>
        <dbReference type="ARBA" id="ARBA00023130"/>
    </source>
</evidence>
<dbReference type="Proteomes" id="UP000545332">
    <property type="component" value="Unassembled WGS sequence"/>
</dbReference>
<evidence type="ECO:0000313" key="8">
    <source>
        <dbReference type="EMBL" id="NWI16682.1"/>
    </source>
</evidence>
<dbReference type="InterPro" id="IPR013783">
    <property type="entry name" value="Ig-like_fold"/>
</dbReference>
<name>A0A7K4KKJ0_9AVES</name>
<dbReference type="PANTHER" id="PTHR19343:SF26">
    <property type="entry name" value="T CELL RECEPTOR ALPHA VARIABLE 1-1"/>
    <property type="match status" value="1"/>
</dbReference>
<dbReference type="SMART" id="SM00406">
    <property type="entry name" value="IGv"/>
    <property type="match status" value="1"/>
</dbReference>
<feature type="domain" description="Ig-like" evidence="7">
    <location>
        <begin position="1"/>
        <end position="94"/>
    </location>
</feature>
<dbReference type="GO" id="GO:0002250">
    <property type="term" value="P:adaptive immune response"/>
    <property type="evidence" value="ECO:0007669"/>
    <property type="project" value="UniProtKB-KW"/>
</dbReference>
<dbReference type="InterPro" id="IPR013106">
    <property type="entry name" value="Ig_V-set"/>
</dbReference>
<accession>A0A7K4KKJ0</accession>